<accession>A0A8I0TTF5</accession>
<evidence type="ECO:0000313" key="3">
    <source>
        <dbReference type="Proteomes" id="UP000629287"/>
    </source>
</evidence>
<dbReference type="RefSeq" id="WP_225966865.1">
    <property type="nucleotide sequence ID" value="NZ_JADBGF010000001.1"/>
</dbReference>
<reference evidence="2 3" key="1">
    <citation type="submission" date="2020-10" db="EMBL/GenBank/DDBJ databases">
        <title>Sequencing the genomes of 1000 actinobacteria strains.</title>
        <authorList>
            <person name="Klenk H.-P."/>
        </authorList>
    </citation>
    <scope>NUCLEOTIDE SEQUENCE [LARGE SCALE GENOMIC DNA]</scope>
    <source>
        <strain evidence="2 3">DSM 41803</strain>
    </source>
</reference>
<dbReference type="AlphaFoldDB" id="A0A8I0TTF5"/>
<keyword evidence="3" id="KW-1185">Reference proteome</keyword>
<feature type="region of interest" description="Disordered" evidence="1">
    <location>
        <begin position="104"/>
        <end position="159"/>
    </location>
</feature>
<evidence type="ECO:0008006" key="4">
    <source>
        <dbReference type="Google" id="ProtNLM"/>
    </source>
</evidence>
<comment type="caution">
    <text evidence="2">The sequence shown here is derived from an EMBL/GenBank/DDBJ whole genome shotgun (WGS) entry which is preliminary data.</text>
</comment>
<feature type="compositionally biased region" description="Basic and acidic residues" evidence="1">
    <location>
        <begin position="126"/>
        <end position="151"/>
    </location>
</feature>
<dbReference type="GeneID" id="86833754"/>
<sequence length="159" mass="17580">MAEALRDGRGGILGLVRLLSEYGEAVEADLRETYGVRLGDLFARDAGGRPLLTWRELSSYVRQLPARARTRLAMGETDGVWGLQEHLQALTIDELRVANWQRANEGVKQSKQTKPPAPLTRPGVGRGRDKNSPERIAKRKAALERAADRRRAIAAGEIT</sequence>
<organism evidence="2 3">
    <name type="scientific">Streptomyces stelliscabiei</name>
    <dbReference type="NCBI Taxonomy" id="146820"/>
    <lineage>
        <taxon>Bacteria</taxon>
        <taxon>Bacillati</taxon>
        <taxon>Actinomycetota</taxon>
        <taxon>Actinomycetes</taxon>
        <taxon>Kitasatosporales</taxon>
        <taxon>Streptomycetaceae</taxon>
        <taxon>Streptomyces</taxon>
    </lineage>
</organism>
<evidence type="ECO:0000256" key="1">
    <source>
        <dbReference type="SAM" id="MobiDB-lite"/>
    </source>
</evidence>
<dbReference type="Proteomes" id="UP000629287">
    <property type="component" value="Unassembled WGS sequence"/>
</dbReference>
<dbReference type="EMBL" id="JADBGF010000001">
    <property type="protein sequence ID" value="MBE1599689.1"/>
    <property type="molecule type" value="Genomic_DNA"/>
</dbReference>
<evidence type="ECO:0000313" key="2">
    <source>
        <dbReference type="EMBL" id="MBE1599689.1"/>
    </source>
</evidence>
<gene>
    <name evidence="2" type="ORF">H4687_005818</name>
</gene>
<protein>
    <recommendedName>
        <fullName evidence="4">Tail assembly chaperone</fullName>
    </recommendedName>
</protein>
<name>A0A8I0TTF5_9ACTN</name>
<proteinExistence type="predicted"/>